<feature type="domain" description="Histidine kinase" evidence="5">
    <location>
        <begin position="225"/>
        <end position="381"/>
    </location>
</feature>
<keyword evidence="3" id="KW-0808">Transferase</keyword>
<dbReference type="SUPFAM" id="SSF55781">
    <property type="entry name" value="GAF domain-like"/>
    <property type="match status" value="1"/>
</dbReference>
<organism evidence="6 7">
    <name type="scientific">Deinococcus hopiensis KR-140</name>
    <dbReference type="NCBI Taxonomy" id="695939"/>
    <lineage>
        <taxon>Bacteria</taxon>
        <taxon>Thermotogati</taxon>
        <taxon>Deinococcota</taxon>
        <taxon>Deinococci</taxon>
        <taxon>Deinococcales</taxon>
        <taxon>Deinococcaceae</taxon>
        <taxon>Deinococcus</taxon>
    </lineage>
</organism>
<dbReference type="Gene3D" id="1.10.287.130">
    <property type="match status" value="1"/>
</dbReference>
<accession>A0A1W1UW26</accession>
<dbReference type="Pfam" id="PF13185">
    <property type="entry name" value="GAF_2"/>
    <property type="match status" value="1"/>
</dbReference>
<evidence type="ECO:0000256" key="4">
    <source>
        <dbReference type="ARBA" id="ARBA00022777"/>
    </source>
</evidence>
<comment type="catalytic activity">
    <reaction evidence="1">
        <text>ATP + protein L-histidine = ADP + protein N-phospho-L-histidine.</text>
        <dbReference type="EC" id="2.7.13.3"/>
    </reaction>
</comment>
<dbReference type="Proteomes" id="UP000192582">
    <property type="component" value="Unassembled WGS sequence"/>
</dbReference>
<dbReference type="InterPro" id="IPR036097">
    <property type="entry name" value="HisK_dim/P_sf"/>
</dbReference>
<evidence type="ECO:0000256" key="3">
    <source>
        <dbReference type="ARBA" id="ARBA00022679"/>
    </source>
</evidence>
<evidence type="ECO:0000313" key="7">
    <source>
        <dbReference type="Proteomes" id="UP000192582"/>
    </source>
</evidence>
<evidence type="ECO:0000313" key="6">
    <source>
        <dbReference type="EMBL" id="SMB85307.1"/>
    </source>
</evidence>
<dbReference type="SMART" id="SM00065">
    <property type="entry name" value="GAF"/>
    <property type="match status" value="1"/>
</dbReference>
<dbReference type="InterPro" id="IPR003594">
    <property type="entry name" value="HATPase_dom"/>
</dbReference>
<dbReference type="Pfam" id="PF02518">
    <property type="entry name" value="HATPase_c"/>
    <property type="match status" value="1"/>
</dbReference>
<reference evidence="6 7" key="1">
    <citation type="submission" date="2017-04" db="EMBL/GenBank/DDBJ databases">
        <authorList>
            <person name="Afonso C.L."/>
            <person name="Miller P.J."/>
            <person name="Scott M.A."/>
            <person name="Spackman E."/>
            <person name="Goraichik I."/>
            <person name="Dimitrov K.M."/>
            <person name="Suarez D.L."/>
            <person name="Swayne D.E."/>
        </authorList>
    </citation>
    <scope>NUCLEOTIDE SEQUENCE [LARGE SCALE GENOMIC DNA]</scope>
    <source>
        <strain evidence="6 7">KR-140</strain>
    </source>
</reference>
<name>A0A1W1UW26_9DEIO</name>
<dbReference type="SUPFAM" id="SSF47384">
    <property type="entry name" value="Homodimeric domain of signal transducing histidine kinase"/>
    <property type="match status" value="1"/>
</dbReference>
<dbReference type="InterPro" id="IPR036890">
    <property type="entry name" value="HATPase_C_sf"/>
</dbReference>
<evidence type="ECO:0000256" key="1">
    <source>
        <dbReference type="ARBA" id="ARBA00000085"/>
    </source>
</evidence>
<gene>
    <name evidence="6" type="ORF">SAMN00790413_03352</name>
</gene>
<dbReference type="PROSITE" id="PS50109">
    <property type="entry name" value="HIS_KIN"/>
    <property type="match status" value="1"/>
</dbReference>
<dbReference type="AlphaFoldDB" id="A0A1W1UW26"/>
<sequence>MTTPPTPLTAQALGERLQHITEVLAAANTQDMVFEAVLHPALDALRASTATVLLADREGQRLEREALLGYPEGDASIWQSALVEDDGPAAEALRIGGALFFPEVQDLVKKYPNLEARMGATAPVAATAVLPMFLDRRPLGVIVLDFQEPHHFTLEEQRFVRILAAQCAIAFGRVRLLQNLEGQVTARTRELEAQKVVLETQQVTMTEQAHALQSANEELDVFTLSVSHDLRAPVRHMRGFLSLLKREVEGQLTGKAARYFQVVEDTAGRMDTMIEALLQLSRTSHQDMRVGPVNVERLIENLRSELQGEAADRDITWVIHPIPVVMADEALLRQVLMNLLSNAMKYTRQREGTRIEVWGEERPDGWVMEVRDNGVGFIDLG</sequence>
<dbReference type="PANTHER" id="PTHR42878">
    <property type="entry name" value="TWO-COMPONENT HISTIDINE KINASE"/>
    <property type="match status" value="1"/>
</dbReference>
<dbReference type="GO" id="GO:0000155">
    <property type="term" value="F:phosphorelay sensor kinase activity"/>
    <property type="evidence" value="ECO:0007669"/>
    <property type="project" value="InterPro"/>
</dbReference>
<dbReference type="Pfam" id="PF00512">
    <property type="entry name" value="HisKA"/>
    <property type="match status" value="1"/>
</dbReference>
<dbReference type="CDD" id="cd00082">
    <property type="entry name" value="HisKA"/>
    <property type="match status" value="1"/>
</dbReference>
<evidence type="ECO:0000256" key="2">
    <source>
        <dbReference type="ARBA" id="ARBA00012438"/>
    </source>
</evidence>
<keyword evidence="7" id="KW-1185">Reference proteome</keyword>
<dbReference type="Gene3D" id="3.30.565.10">
    <property type="entry name" value="Histidine kinase-like ATPase, C-terminal domain"/>
    <property type="match status" value="1"/>
</dbReference>
<dbReference type="GO" id="GO:0000156">
    <property type="term" value="F:phosphorelay response regulator activity"/>
    <property type="evidence" value="ECO:0007669"/>
    <property type="project" value="TreeGrafter"/>
</dbReference>
<dbReference type="SMART" id="SM00388">
    <property type="entry name" value="HisKA"/>
    <property type="match status" value="1"/>
</dbReference>
<dbReference type="InterPro" id="IPR003661">
    <property type="entry name" value="HisK_dim/P_dom"/>
</dbReference>
<dbReference type="PANTHER" id="PTHR42878:SF15">
    <property type="entry name" value="BACTERIOPHYTOCHROME"/>
    <property type="match status" value="1"/>
</dbReference>
<dbReference type="STRING" id="695939.SAMN00790413_03352"/>
<dbReference type="InterPro" id="IPR003018">
    <property type="entry name" value="GAF"/>
</dbReference>
<proteinExistence type="predicted"/>
<dbReference type="InterPro" id="IPR050351">
    <property type="entry name" value="BphY/WalK/GraS-like"/>
</dbReference>
<evidence type="ECO:0000259" key="5">
    <source>
        <dbReference type="PROSITE" id="PS50109"/>
    </source>
</evidence>
<dbReference type="InterPro" id="IPR005467">
    <property type="entry name" value="His_kinase_dom"/>
</dbReference>
<dbReference type="OrthoDB" id="53662at2"/>
<keyword evidence="4 6" id="KW-0418">Kinase</keyword>
<dbReference type="RefSeq" id="WP_084047306.1">
    <property type="nucleotide sequence ID" value="NZ_FWWU01000008.1"/>
</dbReference>
<dbReference type="SUPFAM" id="SSF55874">
    <property type="entry name" value="ATPase domain of HSP90 chaperone/DNA topoisomerase II/histidine kinase"/>
    <property type="match status" value="1"/>
</dbReference>
<dbReference type="Gene3D" id="3.30.450.40">
    <property type="match status" value="1"/>
</dbReference>
<dbReference type="GO" id="GO:0030295">
    <property type="term" value="F:protein kinase activator activity"/>
    <property type="evidence" value="ECO:0007669"/>
    <property type="project" value="TreeGrafter"/>
</dbReference>
<dbReference type="GO" id="GO:0007234">
    <property type="term" value="P:osmosensory signaling via phosphorelay pathway"/>
    <property type="evidence" value="ECO:0007669"/>
    <property type="project" value="TreeGrafter"/>
</dbReference>
<dbReference type="EMBL" id="FWWU01000008">
    <property type="protein sequence ID" value="SMB85307.1"/>
    <property type="molecule type" value="Genomic_DNA"/>
</dbReference>
<protein>
    <recommendedName>
        <fullName evidence="2">histidine kinase</fullName>
        <ecNumber evidence="2">2.7.13.3</ecNumber>
    </recommendedName>
</protein>
<dbReference type="EC" id="2.7.13.3" evidence="2"/>
<dbReference type="InterPro" id="IPR029016">
    <property type="entry name" value="GAF-like_dom_sf"/>
</dbReference>